<dbReference type="InterPro" id="IPR050706">
    <property type="entry name" value="Cyclic-di-GMP_PDE-like"/>
</dbReference>
<dbReference type="AlphaFoldDB" id="A0AA43TMF9"/>
<dbReference type="SMART" id="SM00052">
    <property type="entry name" value="EAL"/>
    <property type="match status" value="1"/>
</dbReference>
<dbReference type="PROSITE" id="PS50883">
    <property type="entry name" value="EAL"/>
    <property type="match status" value="1"/>
</dbReference>
<dbReference type="PANTHER" id="PTHR33121:SF23">
    <property type="entry name" value="CYCLIC DI-GMP PHOSPHODIESTERASE PDEB"/>
    <property type="match status" value="1"/>
</dbReference>
<organism evidence="2 3">
    <name type="scientific">Candidatus Methylobacter titanis</name>
    <dbReference type="NCBI Taxonomy" id="3053457"/>
    <lineage>
        <taxon>Bacteria</taxon>
        <taxon>Pseudomonadati</taxon>
        <taxon>Pseudomonadota</taxon>
        <taxon>Gammaproteobacteria</taxon>
        <taxon>Methylococcales</taxon>
        <taxon>Methylococcaceae</taxon>
        <taxon>Methylobacter</taxon>
    </lineage>
</organism>
<gene>
    <name evidence="2" type="ORF">PSU93_13835</name>
</gene>
<name>A0AA43TMF9_9GAMM</name>
<proteinExistence type="predicted"/>
<protein>
    <submittedName>
        <fullName evidence="2">EAL domain-containing protein</fullName>
    </submittedName>
</protein>
<dbReference type="Proteomes" id="UP001160519">
    <property type="component" value="Unassembled WGS sequence"/>
</dbReference>
<dbReference type="InterPro" id="IPR001633">
    <property type="entry name" value="EAL_dom"/>
</dbReference>
<dbReference type="PANTHER" id="PTHR33121">
    <property type="entry name" value="CYCLIC DI-GMP PHOSPHODIESTERASE PDEF"/>
    <property type="match status" value="1"/>
</dbReference>
<evidence type="ECO:0000259" key="1">
    <source>
        <dbReference type="PROSITE" id="PS50883"/>
    </source>
</evidence>
<dbReference type="CDD" id="cd01948">
    <property type="entry name" value="EAL"/>
    <property type="match status" value="1"/>
</dbReference>
<evidence type="ECO:0000313" key="3">
    <source>
        <dbReference type="Proteomes" id="UP001160519"/>
    </source>
</evidence>
<comment type="caution">
    <text evidence="2">The sequence shown here is derived from an EMBL/GenBank/DDBJ whole genome shotgun (WGS) entry which is preliminary data.</text>
</comment>
<dbReference type="GO" id="GO:0071111">
    <property type="term" value="F:cyclic-guanylate-specific phosphodiesterase activity"/>
    <property type="evidence" value="ECO:0007669"/>
    <property type="project" value="InterPro"/>
</dbReference>
<dbReference type="EMBL" id="JAQSDF010000067">
    <property type="protein sequence ID" value="MDI1232222.1"/>
    <property type="molecule type" value="Genomic_DNA"/>
</dbReference>
<reference evidence="2" key="1">
    <citation type="submission" date="2023-01" db="EMBL/GenBank/DDBJ databases">
        <title>Biogeochemical cycle of methane in antarctic sediments.</title>
        <authorList>
            <person name="Roldan D.M."/>
            <person name="Menes R.J."/>
        </authorList>
    </citation>
    <scope>NUCLEOTIDE SEQUENCE [LARGE SCALE GENOMIC DNA]</scope>
    <source>
        <strain evidence="2">K-2018 MAG008</strain>
    </source>
</reference>
<feature type="domain" description="EAL" evidence="1">
    <location>
        <begin position="1"/>
        <end position="247"/>
    </location>
</feature>
<dbReference type="InterPro" id="IPR035919">
    <property type="entry name" value="EAL_sf"/>
</dbReference>
<dbReference type="Gene3D" id="3.20.20.450">
    <property type="entry name" value="EAL domain"/>
    <property type="match status" value="1"/>
</dbReference>
<sequence>MREALISKRFFLAFQPVVKLINGEVSHYEVLIRLRREDGVIIGPGEFILAAERMGLIHGIDLWVVESAIDYLATLPAEQSHISLAINLSSVAFQDLSLLPMIKQKLEMTGVRAERLIFEITETAAVENYKQTRSMINHMRALGCHFALDDFGAGFCSFNYLKTFPVDYVKIDGQFIKNLLNNETDQMLVQSMHEIAKKMGKKTIAEFVECPKTIHFLREIGIDYGQGYIFGKPSEQLLARNAFHDLVNSPVQPAIFTQFKIEPCSRYS</sequence>
<keyword evidence="3" id="KW-1185">Reference proteome</keyword>
<evidence type="ECO:0000313" key="2">
    <source>
        <dbReference type="EMBL" id="MDI1232222.1"/>
    </source>
</evidence>
<dbReference type="Pfam" id="PF00563">
    <property type="entry name" value="EAL"/>
    <property type="match status" value="1"/>
</dbReference>
<accession>A0AA43TMF9</accession>
<dbReference type="SUPFAM" id="SSF141868">
    <property type="entry name" value="EAL domain-like"/>
    <property type="match status" value="1"/>
</dbReference>